<evidence type="ECO:0000256" key="2">
    <source>
        <dbReference type="ARBA" id="ARBA00023295"/>
    </source>
</evidence>
<evidence type="ECO:0000256" key="6">
    <source>
        <dbReference type="SAM" id="SignalP"/>
    </source>
</evidence>
<keyword evidence="6" id="KW-0732">Signal</keyword>
<dbReference type="EMBL" id="RFFI01000073">
    <property type="protein sequence ID" value="RMI08749.1"/>
    <property type="molecule type" value="Genomic_DNA"/>
</dbReference>
<evidence type="ECO:0000259" key="7">
    <source>
        <dbReference type="PROSITE" id="PS51910"/>
    </source>
</evidence>
<sequence length="491" mass="50412">MSAARCITDEGVAVRRPRARRSPTLVAVAAAALLVAAPLTSGAAPPVDRPRVVAYYQTIYETDVDGRHYVDPTPLVGAATDVNVGAIHLNDDGSLHVNDITADHPELVPMWADLAAMQDAGVRVHAFVGGAAQGTYRNLAEDFDRFYALLRDFLLAYDLDGVDLDIEEPFSLSDTIRLVEALRADLGPDATITLTPVATDLAGETDFSGGFAYADLEAAVGHEIDWYNTQFYCGWGDLASTATFDAILANGFTADRVVAGTVTHPDNCRGWVEPDVLDATLTEIVTAHPTFGGVFGWEYFNALGHDGGGRETWFSHLRDVLADPAPPAPVAPGRLAATHARLAAGDEQTVTGTGFVPHEALDAAVTLDVDLGVVAADADGAVDLTFRLPDDAAPGEHAVTVRGAGGTAVAAFTVTAAVVGPDEGPDTSGPVDPGAGDPVGPDADGGAGAAAGPGALARTGVQAGQNVGVAAGMLAAGAALLLGRRAAWSPA</sequence>
<dbReference type="GO" id="GO:0005975">
    <property type="term" value="P:carbohydrate metabolic process"/>
    <property type="evidence" value="ECO:0007669"/>
    <property type="project" value="InterPro"/>
</dbReference>
<dbReference type="Pfam" id="PF00704">
    <property type="entry name" value="Glyco_hydro_18"/>
    <property type="match status" value="1"/>
</dbReference>
<evidence type="ECO:0000256" key="3">
    <source>
        <dbReference type="RuleBase" id="RU000489"/>
    </source>
</evidence>
<dbReference type="InterPro" id="IPR001579">
    <property type="entry name" value="Glyco_hydro_18_chit_AS"/>
</dbReference>
<keyword evidence="1 3" id="KW-0378">Hydrolase</keyword>
<dbReference type="GO" id="GO:0004553">
    <property type="term" value="F:hydrolase activity, hydrolyzing O-glycosyl compounds"/>
    <property type="evidence" value="ECO:0007669"/>
    <property type="project" value="InterPro"/>
</dbReference>
<name>A0A3M2J5R1_9CELL</name>
<keyword evidence="2 3" id="KW-0326">Glycosidase</keyword>
<feature type="chain" id="PRO_5017955837" evidence="6">
    <location>
        <begin position="44"/>
        <end position="491"/>
    </location>
</feature>
<dbReference type="InterPro" id="IPR001223">
    <property type="entry name" value="Glyco_hydro18_cat"/>
</dbReference>
<dbReference type="PROSITE" id="PS51910">
    <property type="entry name" value="GH18_2"/>
    <property type="match status" value="1"/>
</dbReference>
<feature type="compositionally biased region" description="Low complexity" evidence="5">
    <location>
        <begin position="429"/>
        <end position="442"/>
    </location>
</feature>
<dbReference type="AlphaFoldDB" id="A0A3M2J5R1"/>
<gene>
    <name evidence="8" type="ORF">EBM89_13260</name>
</gene>
<evidence type="ECO:0000256" key="4">
    <source>
        <dbReference type="RuleBase" id="RU004453"/>
    </source>
</evidence>
<feature type="domain" description="GH18" evidence="7">
    <location>
        <begin position="50"/>
        <end position="324"/>
    </location>
</feature>
<organism evidence="8 9">
    <name type="scientific">Cellulomonas triticagri</name>
    <dbReference type="NCBI Taxonomy" id="2483352"/>
    <lineage>
        <taxon>Bacteria</taxon>
        <taxon>Bacillati</taxon>
        <taxon>Actinomycetota</taxon>
        <taxon>Actinomycetes</taxon>
        <taxon>Micrococcales</taxon>
        <taxon>Cellulomonadaceae</taxon>
        <taxon>Cellulomonas</taxon>
    </lineage>
</organism>
<dbReference type="InterPro" id="IPR017853">
    <property type="entry name" value="GH"/>
</dbReference>
<evidence type="ECO:0000313" key="9">
    <source>
        <dbReference type="Proteomes" id="UP000269289"/>
    </source>
</evidence>
<feature type="signal peptide" evidence="6">
    <location>
        <begin position="1"/>
        <end position="43"/>
    </location>
</feature>
<reference evidence="8 9" key="1">
    <citation type="submission" date="2018-10" db="EMBL/GenBank/DDBJ databases">
        <title>Isolation, diversity and antifungal activity of actinobacteria from wheat.</title>
        <authorList>
            <person name="Han C."/>
        </authorList>
    </citation>
    <scope>NUCLEOTIDE SEQUENCE [LARGE SCALE GENOMIC DNA]</scope>
    <source>
        <strain evidence="8 9">NEAU-YY56</strain>
    </source>
</reference>
<keyword evidence="9" id="KW-1185">Reference proteome</keyword>
<accession>A0A3M2J5R1</accession>
<dbReference type="SUPFAM" id="SSF51445">
    <property type="entry name" value="(Trans)glycosidases"/>
    <property type="match status" value="1"/>
</dbReference>
<protein>
    <submittedName>
        <fullName evidence="8">Coagulation factor 5/8 type domain-containing protein</fullName>
    </submittedName>
</protein>
<dbReference type="Gene3D" id="3.20.20.80">
    <property type="entry name" value="Glycosidases"/>
    <property type="match status" value="1"/>
</dbReference>
<evidence type="ECO:0000313" key="8">
    <source>
        <dbReference type="EMBL" id="RMI08749.1"/>
    </source>
</evidence>
<evidence type="ECO:0000256" key="1">
    <source>
        <dbReference type="ARBA" id="ARBA00022801"/>
    </source>
</evidence>
<evidence type="ECO:0000256" key="5">
    <source>
        <dbReference type="SAM" id="MobiDB-lite"/>
    </source>
</evidence>
<comment type="similarity">
    <text evidence="4">Belongs to the glycosyl hydrolase 18 family.</text>
</comment>
<proteinExistence type="inferred from homology"/>
<dbReference type="Proteomes" id="UP000269289">
    <property type="component" value="Unassembled WGS sequence"/>
</dbReference>
<dbReference type="PROSITE" id="PS01095">
    <property type="entry name" value="GH18_1"/>
    <property type="match status" value="1"/>
</dbReference>
<feature type="region of interest" description="Disordered" evidence="5">
    <location>
        <begin position="419"/>
        <end position="451"/>
    </location>
</feature>
<comment type="caution">
    <text evidence="8">The sequence shown here is derived from an EMBL/GenBank/DDBJ whole genome shotgun (WGS) entry which is preliminary data.</text>
</comment>